<dbReference type="EMBL" id="BNDZ01000005">
    <property type="protein sequence ID" value="GHI49866.1"/>
    <property type="molecule type" value="Genomic_DNA"/>
</dbReference>
<accession>A0AA37FES8</accession>
<dbReference type="AlphaFoldDB" id="A0AA37FES8"/>
<sequence length="172" mass="19419">MDNGLAHEESAFINFRRYVPDPKEHGFRWVDIKQLRFAAEAVDDGGLLAALIGHEQFRDDYAGGGVLPDGPRHGPYWLRLITPDLYELTSQAKAVQILREWADPLWDSPTKLGADLQREVSTRLASADGIYYLSELGDEAIHDWGRVHDYFHEFVLVDRSAGRITLIVAADD</sequence>
<dbReference type="RefSeq" id="WP_129827033.1">
    <property type="nucleotide sequence ID" value="NZ_BNDZ01000005.1"/>
</dbReference>
<protein>
    <submittedName>
        <fullName evidence="1">Uncharacterized protein</fullName>
    </submittedName>
</protein>
<evidence type="ECO:0000313" key="2">
    <source>
        <dbReference type="Proteomes" id="UP001051844"/>
    </source>
</evidence>
<name>A0AA37FES8_9ACTN</name>
<gene>
    <name evidence="1" type="ORF">ScoT_60400</name>
</gene>
<organism evidence="1 2">
    <name type="scientific">Streptomyces albidoflavus</name>
    <dbReference type="NCBI Taxonomy" id="1886"/>
    <lineage>
        <taxon>Bacteria</taxon>
        <taxon>Bacillati</taxon>
        <taxon>Actinomycetota</taxon>
        <taxon>Actinomycetes</taxon>
        <taxon>Kitasatosporales</taxon>
        <taxon>Streptomycetaceae</taxon>
        <taxon>Streptomyces</taxon>
        <taxon>Streptomyces albidoflavus group</taxon>
    </lineage>
</organism>
<evidence type="ECO:0000313" key="1">
    <source>
        <dbReference type="EMBL" id="GHI49866.1"/>
    </source>
</evidence>
<dbReference type="Proteomes" id="UP001051844">
    <property type="component" value="Unassembled WGS sequence"/>
</dbReference>
<reference evidence="1" key="1">
    <citation type="submission" date="2022-09" db="EMBL/GenBank/DDBJ databases">
        <title>Whole genome shotgun sequence of Streptomyces albidoflavus NBRC 12854.</title>
        <authorList>
            <person name="Komaki H."/>
            <person name="Tamura T."/>
        </authorList>
    </citation>
    <scope>NUCLEOTIDE SEQUENCE</scope>
    <source>
        <strain evidence="1">NBRC 12854</strain>
    </source>
</reference>
<proteinExistence type="predicted"/>
<comment type="caution">
    <text evidence="1">The sequence shown here is derived from an EMBL/GenBank/DDBJ whole genome shotgun (WGS) entry which is preliminary data.</text>
</comment>